<feature type="domain" description="HTH lysR-type" evidence="5">
    <location>
        <begin position="1"/>
        <end position="60"/>
    </location>
</feature>
<dbReference type="SUPFAM" id="SSF53850">
    <property type="entry name" value="Periplasmic binding protein-like II"/>
    <property type="match status" value="1"/>
</dbReference>
<dbReference type="CDD" id="cd08420">
    <property type="entry name" value="PBP2_CysL_like"/>
    <property type="match status" value="1"/>
</dbReference>
<keyword evidence="3" id="KW-0238">DNA-binding</keyword>
<dbReference type="PRINTS" id="PR00039">
    <property type="entry name" value="HTHLYSR"/>
</dbReference>
<keyword evidence="2" id="KW-0805">Transcription regulation</keyword>
<dbReference type="Gene3D" id="3.40.190.290">
    <property type="match status" value="1"/>
</dbReference>
<dbReference type="Gene3D" id="1.10.10.10">
    <property type="entry name" value="Winged helix-like DNA-binding domain superfamily/Winged helix DNA-binding domain"/>
    <property type="match status" value="1"/>
</dbReference>
<evidence type="ECO:0000256" key="4">
    <source>
        <dbReference type="ARBA" id="ARBA00023163"/>
    </source>
</evidence>
<dbReference type="InterPro" id="IPR036388">
    <property type="entry name" value="WH-like_DNA-bd_sf"/>
</dbReference>
<comment type="similarity">
    <text evidence="1">Belongs to the LysR transcriptional regulatory family.</text>
</comment>
<dbReference type="SUPFAM" id="SSF46785">
    <property type="entry name" value="Winged helix' DNA-binding domain"/>
    <property type="match status" value="1"/>
</dbReference>
<dbReference type="InterPro" id="IPR000847">
    <property type="entry name" value="LysR_HTH_N"/>
</dbReference>
<keyword evidence="7" id="KW-1185">Reference proteome</keyword>
<proteinExistence type="inferred from homology"/>
<evidence type="ECO:0000259" key="5">
    <source>
        <dbReference type="PROSITE" id="PS50931"/>
    </source>
</evidence>
<dbReference type="PANTHER" id="PTHR30126:SF94">
    <property type="entry name" value="LYSR FAMILY TRANSCRIPTIONAL REGULATOR"/>
    <property type="match status" value="1"/>
</dbReference>
<dbReference type="GO" id="GO:0000976">
    <property type="term" value="F:transcription cis-regulatory region binding"/>
    <property type="evidence" value="ECO:0007669"/>
    <property type="project" value="TreeGrafter"/>
</dbReference>
<dbReference type="PROSITE" id="PS50931">
    <property type="entry name" value="HTH_LYSR"/>
    <property type="match status" value="1"/>
</dbReference>
<evidence type="ECO:0000256" key="3">
    <source>
        <dbReference type="ARBA" id="ARBA00023125"/>
    </source>
</evidence>
<evidence type="ECO:0000256" key="2">
    <source>
        <dbReference type="ARBA" id="ARBA00023015"/>
    </source>
</evidence>
<dbReference type="Pfam" id="PF03466">
    <property type="entry name" value="LysR_substrate"/>
    <property type="match status" value="1"/>
</dbReference>
<dbReference type="AlphaFoldDB" id="A0A7W2TV98"/>
<dbReference type="NCBIfam" id="NF008095">
    <property type="entry name" value="PRK10837.1"/>
    <property type="match status" value="1"/>
</dbReference>
<dbReference type="InterPro" id="IPR036390">
    <property type="entry name" value="WH_DNA-bd_sf"/>
</dbReference>
<dbReference type="FunFam" id="1.10.10.10:FF:000001">
    <property type="entry name" value="LysR family transcriptional regulator"/>
    <property type="match status" value="1"/>
</dbReference>
<protein>
    <submittedName>
        <fullName evidence="6">LysR family transcriptional regulator</fullName>
    </submittedName>
</protein>
<organism evidence="6 7">
    <name type="scientific">Sediminihaliea albiluteola</name>
    <dbReference type="NCBI Taxonomy" id="2758564"/>
    <lineage>
        <taxon>Bacteria</taxon>
        <taxon>Pseudomonadati</taxon>
        <taxon>Pseudomonadota</taxon>
        <taxon>Gammaproteobacteria</taxon>
        <taxon>Cellvibrionales</taxon>
        <taxon>Halieaceae</taxon>
        <taxon>Sediminihaliea</taxon>
    </lineage>
</organism>
<dbReference type="PANTHER" id="PTHR30126">
    <property type="entry name" value="HTH-TYPE TRANSCRIPTIONAL REGULATOR"/>
    <property type="match status" value="1"/>
</dbReference>
<dbReference type="Pfam" id="PF00126">
    <property type="entry name" value="HTH_1"/>
    <property type="match status" value="1"/>
</dbReference>
<reference evidence="6 7" key="1">
    <citation type="submission" date="2020-07" db="EMBL/GenBank/DDBJ databases">
        <title>Halieaceae bacterium, F7430, whole genome shotgun sequencing project.</title>
        <authorList>
            <person name="Jiang S."/>
            <person name="Liu Z.W."/>
            <person name="Du Z.J."/>
        </authorList>
    </citation>
    <scope>NUCLEOTIDE SEQUENCE [LARGE SCALE GENOMIC DNA]</scope>
    <source>
        <strain evidence="6 7">F7430</strain>
    </source>
</reference>
<accession>A0A7W2TV98</accession>
<dbReference type="RefSeq" id="WP_182169931.1">
    <property type="nucleotide sequence ID" value="NZ_JACFXU010000013.1"/>
</dbReference>
<dbReference type="InterPro" id="IPR005119">
    <property type="entry name" value="LysR_subst-bd"/>
</dbReference>
<evidence type="ECO:0000313" key="7">
    <source>
        <dbReference type="Proteomes" id="UP000539350"/>
    </source>
</evidence>
<evidence type="ECO:0000313" key="6">
    <source>
        <dbReference type="EMBL" id="MBA6412605.1"/>
    </source>
</evidence>
<dbReference type="GO" id="GO:0003700">
    <property type="term" value="F:DNA-binding transcription factor activity"/>
    <property type="evidence" value="ECO:0007669"/>
    <property type="project" value="InterPro"/>
</dbReference>
<keyword evidence="4" id="KW-0804">Transcription</keyword>
<name>A0A7W2TV98_9GAMM</name>
<evidence type="ECO:0000256" key="1">
    <source>
        <dbReference type="ARBA" id="ARBA00009437"/>
    </source>
</evidence>
<comment type="caution">
    <text evidence="6">The sequence shown here is derived from an EMBL/GenBank/DDBJ whole genome shotgun (WGS) entry which is preliminary data.</text>
</comment>
<dbReference type="EMBL" id="JACFXU010000013">
    <property type="protein sequence ID" value="MBA6412605.1"/>
    <property type="molecule type" value="Genomic_DNA"/>
</dbReference>
<sequence length="304" mass="33813">MRYSLRQLEVFLAAARHQNISRAADDLAMSQSAASGALKQLESQFSVQLFDRVGKRLHLNELGAQLRPRAENLLAQARELEEALAGREVAGRLNIGATLTIGNYLAVRMIADFRRQYPATDVALSVANTENIAERVASFTLDMGLIEGELNHPDLETRHWRSDELQVFVAPSHPLAAKGLLDDSDLLAMQWILREPGSGTRQTFDRALRGILADIHIAMELQHTEAIKRAVEAGLGVGCLSRISLVEAFQRGSLVPLQVPGRDFRRQLNLIIHRRKFHSAALSQWLRLCEESWSDILPAQSSAT</sequence>
<gene>
    <name evidence="6" type="ORF">H2508_05715</name>
</gene>
<dbReference type="Proteomes" id="UP000539350">
    <property type="component" value="Unassembled WGS sequence"/>
</dbReference>